<evidence type="ECO:0000313" key="1">
    <source>
        <dbReference type="EMBL" id="GAA0739905.1"/>
    </source>
</evidence>
<dbReference type="InterPro" id="IPR019657">
    <property type="entry name" value="ComFB"/>
</dbReference>
<dbReference type="Pfam" id="PF10719">
    <property type="entry name" value="ComFB"/>
    <property type="match status" value="1"/>
</dbReference>
<accession>A0ABN1JHF4</accession>
<proteinExistence type="predicted"/>
<gene>
    <name evidence="1" type="ORF">GCM10008906_19160</name>
</gene>
<protein>
    <submittedName>
        <fullName evidence="1">Late competence development ComFB family protein</fullName>
    </submittedName>
</protein>
<evidence type="ECO:0000313" key="2">
    <source>
        <dbReference type="Proteomes" id="UP001501510"/>
    </source>
</evidence>
<dbReference type="EMBL" id="BAAACG010000009">
    <property type="protein sequence ID" value="GAA0739905.1"/>
    <property type="molecule type" value="Genomic_DNA"/>
</dbReference>
<sequence>MIKNYMEDIIDHILPDLIKEHKDICTCDRCIEDIKAVALNKLPPLYIVTEKGLVYTKLNELKSQFKINVITELALAIEIVSQNPNH</sequence>
<name>A0ABN1JHF4_9CLOT</name>
<dbReference type="Proteomes" id="UP001501510">
    <property type="component" value="Unassembled WGS sequence"/>
</dbReference>
<comment type="caution">
    <text evidence="1">The sequence shown here is derived from an EMBL/GenBank/DDBJ whole genome shotgun (WGS) entry which is preliminary data.</text>
</comment>
<organism evidence="1 2">
    <name type="scientific">Clostridium oceanicum</name>
    <dbReference type="NCBI Taxonomy" id="1543"/>
    <lineage>
        <taxon>Bacteria</taxon>
        <taxon>Bacillati</taxon>
        <taxon>Bacillota</taxon>
        <taxon>Clostridia</taxon>
        <taxon>Eubacteriales</taxon>
        <taxon>Clostridiaceae</taxon>
        <taxon>Clostridium</taxon>
    </lineage>
</organism>
<keyword evidence="2" id="KW-1185">Reference proteome</keyword>
<reference evidence="1 2" key="1">
    <citation type="journal article" date="2019" name="Int. J. Syst. Evol. Microbiol.">
        <title>The Global Catalogue of Microorganisms (GCM) 10K type strain sequencing project: providing services to taxonomists for standard genome sequencing and annotation.</title>
        <authorList>
            <consortium name="The Broad Institute Genomics Platform"/>
            <consortium name="The Broad Institute Genome Sequencing Center for Infectious Disease"/>
            <person name="Wu L."/>
            <person name="Ma J."/>
        </authorList>
    </citation>
    <scope>NUCLEOTIDE SEQUENCE [LARGE SCALE GENOMIC DNA]</scope>
    <source>
        <strain evidence="1 2">JCM 1407</strain>
    </source>
</reference>
<dbReference type="RefSeq" id="WP_343761147.1">
    <property type="nucleotide sequence ID" value="NZ_BAAACG010000009.1"/>
</dbReference>